<reference evidence="2" key="1">
    <citation type="submission" date="2022-08" db="EMBL/GenBank/DDBJ databases">
        <title>Draft genome sequencing of Roseisolibacter agri AW1220.</title>
        <authorList>
            <person name="Tobiishi Y."/>
            <person name="Tonouchi A."/>
        </authorList>
    </citation>
    <scope>NUCLEOTIDE SEQUENCE</scope>
    <source>
        <strain evidence="2">AW1220</strain>
    </source>
</reference>
<dbReference type="InterPro" id="IPR004155">
    <property type="entry name" value="PBS_lyase_HEAT"/>
</dbReference>
<evidence type="ECO:0000313" key="2">
    <source>
        <dbReference type="EMBL" id="GLC25462.1"/>
    </source>
</evidence>
<feature type="chain" id="PRO_5041457797" description="Outer membrane lipoprotein BamD-like domain-containing protein" evidence="1">
    <location>
        <begin position="25"/>
        <end position="551"/>
    </location>
</feature>
<protein>
    <recommendedName>
        <fullName evidence="4">Outer membrane lipoprotein BamD-like domain-containing protein</fullName>
    </recommendedName>
</protein>
<dbReference type="Proteomes" id="UP001161325">
    <property type="component" value="Unassembled WGS sequence"/>
</dbReference>
<dbReference type="PANTHER" id="PTHR12697:SF5">
    <property type="entry name" value="DEOXYHYPUSINE HYDROXYLASE"/>
    <property type="match status" value="1"/>
</dbReference>
<dbReference type="InterPro" id="IPR011989">
    <property type="entry name" value="ARM-like"/>
</dbReference>
<evidence type="ECO:0000256" key="1">
    <source>
        <dbReference type="SAM" id="SignalP"/>
    </source>
</evidence>
<dbReference type="InterPro" id="IPR011990">
    <property type="entry name" value="TPR-like_helical_dom_sf"/>
</dbReference>
<dbReference type="AlphaFoldDB" id="A0AA37Q695"/>
<dbReference type="GO" id="GO:0016491">
    <property type="term" value="F:oxidoreductase activity"/>
    <property type="evidence" value="ECO:0007669"/>
    <property type="project" value="TreeGrafter"/>
</dbReference>
<evidence type="ECO:0008006" key="4">
    <source>
        <dbReference type="Google" id="ProtNLM"/>
    </source>
</evidence>
<evidence type="ECO:0000313" key="3">
    <source>
        <dbReference type="Proteomes" id="UP001161325"/>
    </source>
</evidence>
<dbReference type="InterPro" id="IPR016024">
    <property type="entry name" value="ARM-type_fold"/>
</dbReference>
<sequence>MKALRLATLLAGIALVGGAAPARAVASPTAGAARAADPTVRRQDPADSLYRAARAAMGRGEYRQAESLFRKITATYPKSGVYNDAVYFQAYSLFRAGGTSDLQRARDVLRTVNDTSRDVPRALRRDALSLDTRICGELARRGDEACARVLRQRADSSGFGNAVTGVVDATVAAVTEAITSPAVARALSETQVAAAEAAREGTRAAAEAIQSQEVQRAIADAGREAARAAQEGMRAGAEALRDVSISIGGSAKMSSSSRRNPNCRDADDDERVIALNALQQMDAERAMPLLRKVLARRDECSEMLRRRAVFIVAQKKSPESAELLVSAARNDPNAEVREEAVQWLSRVGGDRAIDFLRDVARSDTSVSLRKRAVFALSQSKEARARETLRALATARETTAEVRGEALYWAIARGDSTDAEWARRLFPSLETRELKERVISSLARQRGSSAWLMQVARDSRESLEVRKSAFGYAARNATAPQLIEMWDATKEKELKESLILALSRRKEPEALDKLIAIARNDQDRDVRKSAVFWLSRSSEPRALAFLTELIDK</sequence>
<dbReference type="Gene3D" id="1.25.40.10">
    <property type="entry name" value="Tetratricopeptide repeat domain"/>
    <property type="match status" value="1"/>
</dbReference>
<dbReference type="EMBL" id="BRXS01000003">
    <property type="protein sequence ID" value="GLC25462.1"/>
    <property type="molecule type" value="Genomic_DNA"/>
</dbReference>
<dbReference type="Pfam" id="PF13646">
    <property type="entry name" value="HEAT_2"/>
    <property type="match status" value="2"/>
</dbReference>
<keyword evidence="3" id="KW-1185">Reference proteome</keyword>
<feature type="signal peptide" evidence="1">
    <location>
        <begin position="1"/>
        <end position="24"/>
    </location>
</feature>
<dbReference type="SMART" id="SM00567">
    <property type="entry name" value="EZ_HEAT"/>
    <property type="match status" value="6"/>
</dbReference>
<dbReference type="Gene3D" id="1.25.10.10">
    <property type="entry name" value="Leucine-rich Repeat Variant"/>
    <property type="match status" value="2"/>
</dbReference>
<dbReference type="PANTHER" id="PTHR12697">
    <property type="entry name" value="PBS LYASE HEAT-LIKE PROTEIN"/>
    <property type="match status" value="1"/>
</dbReference>
<gene>
    <name evidence="2" type="ORF">rosag_19750</name>
</gene>
<proteinExistence type="predicted"/>
<keyword evidence="1" id="KW-0732">Signal</keyword>
<dbReference type="SUPFAM" id="SSF48371">
    <property type="entry name" value="ARM repeat"/>
    <property type="match status" value="2"/>
</dbReference>
<comment type="caution">
    <text evidence="2">The sequence shown here is derived from an EMBL/GenBank/DDBJ whole genome shotgun (WGS) entry which is preliminary data.</text>
</comment>
<accession>A0AA37Q695</accession>
<dbReference type="RefSeq" id="WP_284349917.1">
    <property type="nucleotide sequence ID" value="NZ_BRXS01000003.1"/>
</dbReference>
<name>A0AA37Q695_9BACT</name>
<organism evidence="2 3">
    <name type="scientific">Roseisolibacter agri</name>
    <dbReference type="NCBI Taxonomy" id="2014610"/>
    <lineage>
        <taxon>Bacteria</taxon>
        <taxon>Pseudomonadati</taxon>
        <taxon>Gemmatimonadota</taxon>
        <taxon>Gemmatimonadia</taxon>
        <taxon>Gemmatimonadales</taxon>
        <taxon>Gemmatimonadaceae</taxon>
        <taxon>Roseisolibacter</taxon>
    </lineage>
</organism>